<feature type="transmembrane region" description="Helical" evidence="2">
    <location>
        <begin position="99"/>
        <end position="125"/>
    </location>
</feature>
<keyword evidence="4" id="KW-1185">Reference proteome</keyword>
<evidence type="ECO:0000256" key="1">
    <source>
        <dbReference type="SAM" id="MobiDB-lite"/>
    </source>
</evidence>
<reference evidence="4" key="1">
    <citation type="journal article" date="2017" name="Nat. Microbiol.">
        <title>Global analysis of biosynthetic gene clusters reveals vast potential of secondary metabolite production in Penicillium species.</title>
        <authorList>
            <person name="Nielsen J.C."/>
            <person name="Grijseels S."/>
            <person name="Prigent S."/>
            <person name="Ji B."/>
            <person name="Dainat J."/>
            <person name="Nielsen K.F."/>
            <person name="Frisvad J.C."/>
            <person name="Workman M."/>
            <person name="Nielsen J."/>
        </authorList>
    </citation>
    <scope>NUCLEOTIDE SEQUENCE [LARGE SCALE GENOMIC DNA]</scope>
    <source>
        <strain evidence="4">IBT 29525</strain>
    </source>
</reference>
<evidence type="ECO:0008006" key="5">
    <source>
        <dbReference type="Google" id="ProtNLM"/>
    </source>
</evidence>
<keyword evidence="2" id="KW-1133">Transmembrane helix</keyword>
<comment type="caution">
    <text evidence="3">The sequence shown here is derived from an EMBL/GenBank/DDBJ whole genome shotgun (WGS) entry which is preliminary data.</text>
</comment>
<dbReference type="AlphaFoldDB" id="A0A1V6QW49"/>
<organism evidence="3 4">
    <name type="scientific">Penicillium solitum</name>
    <dbReference type="NCBI Taxonomy" id="60172"/>
    <lineage>
        <taxon>Eukaryota</taxon>
        <taxon>Fungi</taxon>
        <taxon>Dikarya</taxon>
        <taxon>Ascomycota</taxon>
        <taxon>Pezizomycotina</taxon>
        <taxon>Eurotiomycetes</taxon>
        <taxon>Eurotiomycetidae</taxon>
        <taxon>Eurotiales</taxon>
        <taxon>Aspergillaceae</taxon>
        <taxon>Penicillium</taxon>
    </lineage>
</organism>
<keyword evidence="2" id="KW-0812">Transmembrane</keyword>
<feature type="region of interest" description="Disordered" evidence="1">
    <location>
        <begin position="131"/>
        <end position="203"/>
    </location>
</feature>
<gene>
    <name evidence="3" type="ORF">PENSOL_c032G01414</name>
</gene>
<sequence length="203" mass="21159">MLVFIEFTANLAYSLGIQSALVFYRSNSLIESSTSTATIMTDVIPSSLKPTRLTYAERTTAGLDFATVKAAGVSGTAHGARTLTSRSTPSSNPKSKHDIGVMAGIGVGAGVGVVLIFAALVTFFVRRHRRRDRARKTSSSVAEASDTLGAGNPDHSAPLIQLSRTAPPADLAHADSPSGLLGSEPRAQDPDSVVAHKAGKEEV</sequence>
<proteinExistence type="predicted"/>
<evidence type="ECO:0000313" key="4">
    <source>
        <dbReference type="Proteomes" id="UP000191612"/>
    </source>
</evidence>
<dbReference type="Proteomes" id="UP000191612">
    <property type="component" value="Unassembled WGS sequence"/>
</dbReference>
<evidence type="ECO:0000313" key="3">
    <source>
        <dbReference type="EMBL" id="OQD93438.1"/>
    </source>
</evidence>
<name>A0A1V6QW49_9EURO</name>
<dbReference type="EMBL" id="MDYO01000032">
    <property type="protein sequence ID" value="OQD93438.1"/>
    <property type="molecule type" value="Genomic_DNA"/>
</dbReference>
<keyword evidence="2" id="KW-0472">Membrane</keyword>
<protein>
    <recommendedName>
        <fullName evidence="5">Mid2 domain-containing protein</fullName>
    </recommendedName>
</protein>
<accession>A0A1V6QW49</accession>
<evidence type="ECO:0000256" key="2">
    <source>
        <dbReference type="SAM" id="Phobius"/>
    </source>
</evidence>